<keyword evidence="9" id="KW-1185">Reference proteome</keyword>
<dbReference type="Gene3D" id="3.30.160.60">
    <property type="entry name" value="Classic Zinc Finger"/>
    <property type="match status" value="1"/>
</dbReference>
<feature type="region of interest" description="Disordered" evidence="6">
    <location>
        <begin position="316"/>
        <end position="367"/>
    </location>
</feature>
<dbReference type="GO" id="GO:0008270">
    <property type="term" value="F:zinc ion binding"/>
    <property type="evidence" value="ECO:0007669"/>
    <property type="project" value="UniProtKB-KW"/>
</dbReference>
<feature type="compositionally biased region" description="Basic residues" evidence="6">
    <location>
        <begin position="329"/>
        <end position="338"/>
    </location>
</feature>
<dbReference type="InterPro" id="IPR019446">
    <property type="entry name" value="BMT5-like"/>
</dbReference>
<evidence type="ECO:0000313" key="9">
    <source>
        <dbReference type="Proteomes" id="UP001530400"/>
    </source>
</evidence>
<evidence type="ECO:0000256" key="5">
    <source>
        <dbReference type="PROSITE-ProRule" id="PRU00042"/>
    </source>
</evidence>
<evidence type="ECO:0000256" key="4">
    <source>
        <dbReference type="ARBA" id="ARBA00022833"/>
    </source>
</evidence>
<evidence type="ECO:0000256" key="6">
    <source>
        <dbReference type="SAM" id="MobiDB-lite"/>
    </source>
</evidence>
<evidence type="ECO:0000259" key="7">
    <source>
        <dbReference type="PROSITE" id="PS50157"/>
    </source>
</evidence>
<dbReference type="PANTHER" id="PTHR24409:SF295">
    <property type="entry name" value="AZ2-RELATED"/>
    <property type="match status" value="1"/>
</dbReference>
<dbReference type="Pfam" id="PF10354">
    <property type="entry name" value="BMT5-like"/>
    <property type="match status" value="1"/>
</dbReference>
<dbReference type="InterPro" id="IPR013087">
    <property type="entry name" value="Znf_C2H2_type"/>
</dbReference>
<proteinExistence type="predicted"/>
<accession>A0ABD3NR07</accession>
<feature type="domain" description="C2H2-type" evidence="7">
    <location>
        <begin position="294"/>
        <end position="322"/>
    </location>
</feature>
<feature type="compositionally biased region" description="Polar residues" evidence="6">
    <location>
        <begin position="350"/>
        <end position="367"/>
    </location>
</feature>
<evidence type="ECO:0000256" key="2">
    <source>
        <dbReference type="ARBA" id="ARBA00022737"/>
    </source>
</evidence>
<reference evidence="8 9" key="1">
    <citation type="submission" date="2024-10" db="EMBL/GenBank/DDBJ databases">
        <title>Updated reference genomes for cyclostephanoid diatoms.</title>
        <authorList>
            <person name="Roberts W.R."/>
            <person name="Alverson A.J."/>
        </authorList>
    </citation>
    <scope>NUCLEOTIDE SEQUENCE [LARGE SCALE GENOMIC DNA]</scope>
    <source>
        <strain evidence="8 9">AJA010-31</strain>
    </source>
</reference>
<dbReference type="Proteomes" id="UP001530400">
    <property type="component" value="Unassembled WGS sequence"/>
</dbReference>
<gene>
    <name evidence="8" type="ORF">ACHAWO_011777</name>
</gene>
<evidence type="ECO:0000313" key="8">
    <source>
        <dbReference type="EMBL" id="KAL3777961.1"/>
    </source>
</evidence>
<name>A0ABD3NR07_9STRA</name>
<dbReference type="PANTHER" id="PTHR24409">
    <property type="entry name" value="ZINC FINGER PROTEIN 142"/>
    <property type="match status" value="1"/>
</dbReference>
<dbReference type="SMART" id="SM00355">
    <property type="entry name" value="ZnF_C2H2"/>
    <property type="match status" value="4"/>
</dbReference>
<comment type="caution">
    <text evidence="8">The sequence shown here is derived from an EMBL/GenBank/DDBJ whole genome shotgun (WGS) entry which is preliminary data.</text>
</comment>
<feature type="compositionally biased region" description="Basic and acidic residues" evidence="6">
    <location>
        <begin position="318"/>
        <end position="328"/>
    </location>
</feature>
<keyword evidence="2" id="KW-0677">Repeat</keyword>
<organism evidence="8 9">
    <name type="scientific">Cyclotella atomus</name>
    <dbReference type="NCBI Taxonomy" id="382360"/>
    <lineage>
        <taxon>Eukaryota</taxon>
        <taxon>Sar</taxon>
        <taxon>Stramenopiles</taxon>
        <taxon>Ochrophyta</taxon>
        <taxon>Bacillariophyta</taxon>
        <taxon>Coscinodiscophyceae</taxon>
        <taxon>Thalassiosirophycidae</taxon>
        <taxon>Stephanodiscales</taxon>
        <taxon>Stephanodiscaceae</taxon>
        <taxon>Cyclotella</taxon>
    </lineage>
</organism>
<sequence length="512" mass="57852">MKTISYLLLGDGDFTYSLDLCRYLSRQAIPDTKDDDTVLYSITCTGVDSLDELRSKYKDAEFVLRNIRQCSNYTVESSCDISPKIMLQTRILHEINAVEARNTSVSADDGQQPSLQHFDRVLFHHPHLGREDAQMHSRFLHHLFHAVNKRWLSPGSSQSTGGLFYLTLVDGQCERWKCIDAAKKHGFISLRRSQFFPPPAVSDSTTYYQLRRHQSGKSFAKRRRMQQPNETNVCGSAVNDNDSETLVFGRGIDYTSKHLVDSIGLLPWENSILSAVSTVDTVQHTTKSSSSNEYSCPYCVKSFREDRSLKNHLVNAHPESKEASEWSAKKSKKNKKRVLGGVISGGEVDTSMQSTAMTQQSDTTAQSNSPLICAECEKERQNDPAITEATRVFPHLQALRDHQRAKHFGSHSDIKPDWYNARDSFLDGAEERPSVGSCPVCDYPYSSEADKEMHELEFVPPPFARINDASSNESFQPRSSNYKCKYCNKPFQGVRAQQQHENFCSSRDGISI</sequence>
<dbReference type="PROSITE" id="PS00028">
    <property type="entry name" value="ZINC_FINGER_C2H2_1"/>
    <property type="match status" value="1"/>
</dbReference>
<evidence type="ECO:0000256" key="3">
    <source>
        <dbReference type="ARBA" id="ARBA00022771"/>
    </source>
</evidence>
<dbReference type="PROSITE" id="PS50157">
    <property type="entry name" value="ZINC_FINGER_C2H2_2"/>
    <property type="match status" value="1"/>
</dbReference>
<keyword evidence="3 5" id="KW-0863">Zinc-finger</keyword>
<keyword evidence="4" id="KW-0862">Zinc</keyword>
<evidence type="ECO:0000256" key="1">
    <source>
        <dbReference type="ARBA" id="ARBA00022723"/>
    </source>
</evidence>
<keyword evidence="1" id="KW-0479">Metal-binding</keyword>
<dbReference type="EMBL" id="JALLPJ020001015">
    <property type="protein sequence ID" value="KAL3777961.1"/>
    <property type="molecule type" value="Genomic_DNA"/>
</dbReference>
<protein>
    <recommendedName>
        <fullName evidence="7">C2H2-type domain-containing protein</fullName>
    </recommendedName>
</protein>
<dbReference type="AlphaFoldDB" id="A0ABD3NR07"/>